<protein>
    <submittedName>
        <fullName evidence="4">Por secretion system C-terminal sorting domain containing protein</fullName>
    </submittedName>
</protein>
<keyword evidence="5" id="KW-1185">Reference proteome</keyword>
<dbReference type="RefSeq" id="WP_007839412.1">
    <property type="nucleotide sequence ID" value="NZ_AKJY01000002.1"/>
</dbReference>
<dbReference type="Gene3D" id="2.60.120.260">
    <property type="entry name" value="Galactose-binding domain-like"/>
    <property type="match status" value="1"/>
</dbReference>
<dbReference type="InterPro" id="IPR008979">
    <property type="entry name" value="Galactose-bd-like_sf"/>
</dbReference>
<gene>
    <name evidence="4" type="ORF">PMI13_00062</name>
</gene>
<evidence type="ECO:0000259" key="3">
    <source>
        <dbReference type="Pfam" id="PF18962"/>
    </source>
</evidence>
<dbReference type="SUPFAM" id="SSF49785">
    <property type="entry name" value="Galactose-binding domain-like"/>
    <property type="match status" value="1"/>
</dbReference>
<proteinExistence type="predicted"/>
<dbReference type="PATRIC" id="fig|1144316.3.peg.64"/>
<evidence type="ECO:0000313" key="5">
    <source>
        <dbReference type="Proteomes" id="UP000007509"/>
    </source>
</evidence>
<evidence type="ECO:0000256" key="1">
    <source>
        <dbReference type="ARBA" id="ARBA00022729"/>
    </source>
</evidence>
<dbReference type="Pfam" id="PF18962">
    <property type="entry name" value="Por_Secre_tail"/>
    <property type="match status" value="1"/>
</dbReference>
<comment type="caution">
    <text evidence="4">The sequence shown here is derived from an EMBL/GenBank/DDBJ whole genome shotgun (WGS) entry which is preliminary data.</text>
</comment>
<organism evidence="4 5">
    <name type="scientific">Chryseobacterium populi</name>
    <dbReference type="NCBI Taxonomy" id="1144316"/>
    <lineage>
        <taxon>Bacteria</taxon>
        <taxon>Pseudomonadati</taxon>
        <taxon>Bacteroidota</taxon>
        <taxon>Flavobacteriia</taxon>
        <taxon>Flavobacteriales</taxon>
        <taxon>Weeksellaceae</taxon>
        <taxon>Chryseobacterium group</taxon>
        <taxon>Chryseobacterium</taxon>
    </lineage>
</organism>
<feature type="chain" id="PRO_5003755806" evidence="2">
    <location>
        <begin position="22"/>
        <end position="260"/>
    </location>
</feature>
<dbReference type="OrthoDB" id="975384at2"/>
<evidence type="ECO:0000313" key="4">
    <source>
        <dbReference type="EMBL" id="EJL76092.1"/>
    </source>
</evidence>
<feature type="signal peptide" evidence="2">
    <location>
        <begin position="1"/>
        <end position="21"/>
    </location>
</feature>
<dbReference type="NCBIfam" id="TIGR04183">
    <property type="entry name" value="Por_Secre_tail"/>
    <property type="match status" value="1"/>
</dbReference>
<feature type="domain" description="Secretion system C-terminal sorting" evidence="3">
    <location>
        <begin position="191"/>
        <end position="257"/>
    </location>
</feature>
<dbReference type="AlphaFoldDB" id="J2TD39"/>
<evidence type="ECO:0000256" key="2">
    <source>
        <dbReference type="SAM" id="SignalP"/>
    </source>
</evidence>
<dbReference type="InterPro" id="IPR026444">
    <property type="entry name" value="Secre_tail"/>
</dbReference>
<keyword evidence="1 2" id="KW-0732">Signal</keyword>
<dbReference type="Proteomes" id="UP000007509">
    <property type="component" value="Unassembled WGS sequence"/>
</dbReference>
<reference evidence="4 5" key="1">
    <citation type="journal article" date="2012" name="J. Bacteriol.">
        <title>Twenty-one genome sequences from Pseudomonas species and 19 genome sequences from diverse bacteria isolated from the rhizosphere and endosphere of Populus deltoides.</title>
        <authorList>
            <person name="Brown S.D."/>
            <person name="Utturkar S.M."/>
            <person name="Klingeman D.M."/>
            <person name="Johnson C.M."/>
            <person name="Martin S.L."/>
            <person name="Land M.L."/>
            <person name="Lu T.Y."/>
            <person name="Schadt C.W."/>
            <person name="Doktycz M.J."/>
            <person name="Pelletier D.A."/>
        </authorList>
    </citation>
    <scope>NUCLEOTIDE SEQUENCE [LARGE SCALE GENOMIC DNA]</scope>
    <source>
        <strain evidence="4 5">CF314</strain>
    </source>
</reference>
<sequence length="260" mass="28273">MKITIFSLYLMLTSLSTMFNAQCNAVNVPYVEDFNTTATGDIPTCTSRQLVSGAVEWQAYDYDGTLMVGDAGPNPETWFYTQGVNLQAGNVYKLTFDYFGISVPQSFAVAYGTSPVNSSMTNVIQEFLDFPSGTPPVSASLTINPPATGIYYFGFNYKGGGSGVLVVDNVSVLESNLSSSEVQHLKDAVEIYPNPAKDYLLVKNSKKNTGAEILDVSGKVVFSLTGIKEKIDVSELIRGSYFLVIKNEDGTISKTKFIKK</sequence>
<dbReference type="EMBL" id="AKJY01000002">
    <property type="protein sequence ID" value="EJL76092.1"/>
    <property type="molecule type" value="Genomic_DNA"/>
</dbReference>
<name>J2TD39_9FLAO</name>
<accession>J2TD39</accession>